<dbReference type="KEGG" id="qsa:O6P43_010026"/>
<feature type="transmembrane region" description="Helical" evidence="1">
    <location>
        <begin position="15"/>
        <end position="36"/>
    </location>
</feature>
<keyword evidence="1" id="KW-1133">Transmembrane helix</keyword>
<gene>
    <name evidence="2" type="ORF">O6P43_010026</name>
</gene>
<organism evidence="2 3">
    <name type="scientific">Quillaja saponaria</name>
    <name type="common">Soap bark tree</name>
    <dbReference type="NCBI Taxonomy" id="32244"/>
    <lineage>
        <taxon>Eukaryota</taxon>
        <taxon>Viridiplantae</taxon>
        <taxon>Streptophyta</taxon>
        <taxon>Embryophyta</taxon>
        <taxon>Tracheophyta</taxon>
        <taxon>Spermatophyta</taxon>
        <taxon>Magnoliopsida</taxon>
        <taxon>eudicotyledons</taxon>
        <taxon>Gunneridae</taxon>
        <taxon>Pentapetalae</taxon>
        <taxon>rosids</taxon>
        <taxon>fabids</taxon>
        <taxon>Fabales</taxon>
        <taxon>Quillajaceae</taxon>
        <taxon>Quillaja</taxon>
    </lineage>
</organism>
<sequence length="69" mass="7430">MSSPNFCLPLPCSPFFQLPFLCAGLWCFQISAGYLSPLAPKLAGFKLYKVAAPLEAAMAQSPSVFFPLS</sequence>
<evidence type="ECO:0000313" key="2">
    <source>
        <dbReference type="EMBL" id="KAJ7972084.1"/>
    </source>
</evidence>
<keyword evidence="1" id="KW-0472">Membrane</keyword>
<name>A0AAD7VDX4_QUISA</name>
<accession>A0AAD7VDX4</accession>
<proteinExistence type="predicted"/>
<evidence type="ECO:0000313" key="3">
    <source>
        <dbReference type="Proteomes" id="UP001163823"/>
    </source>
</evidence>
<keyword evidence="3" id="KW-1185">Reference proteome</keyword>
<comment type="caution">
    <text evidence="2">The sequence shown here is derived from an EMBL/GenBank/DDBJ whole genome shotgun (WGS) entry which is preliminary data.</text>
</comment>
<keyword evidence="1" id="KW-0812">Transmembrane</keyword>
<protein>
    <submittedName>
        <fullName evidence="2">Uncharacterized protein</fullName>
    </submittedName>
</protein>
<dbReference type="EMBL" id="JARAOO010000004">
    <property type="protein sequence ID" value="KAJ7972084.1"/>
    <property type="molecule type" value="Genomic_DNA"/>
</dbReference>
<reference evidence="2" key="1">
    <citation type="journal article" date="2023" name="Science">
        <title>Elucidation of the pathway for biosynthesis of saponin adjuvants from the soapbark tree.</title>
        <authorList>
            <person name="Reed J."/>
            <person name="Orme A."/>
            <person name="El-Demerdash A."/>
            <person name="Owen C."/>
            <person name="Martin L.B.B."/>
            <person name="Misra R.C."/>
            <person name="Kikuchi S."/>
            <person name="Rejzek M."/>
            <person name="Martin A.C."/>
            <person name="Harkess A."/>
            <person name="Leebens-Mack J."/>
            <person name="Louveau T."/>
            <person name="Stephenson M.J."/>
            <person name="Osbourn A."/>
        </authorList>
    </citation>
    <scope>NUCLEOTIDE SEQUENCE</scope>
    <source>
        <strain evidence="2">S10</strain>
    </source>
</reference>
<dbReference type="AlphaFoldDB" id="A0AAD7VDX4"/>
<dbReference type="Proteomes" id="UP001163823">
    <property type="component" value="Chromosome 4"/>
</dbReference>
<evidence type="ECO:0000256" key="1">
    <source>
        <dbReference type="SAM" id="Phobius"/>
    </source>
</evidence>